<dbReference type="PANTHER" id="PTHR33991:SF1">
    <property type="entry name" value="DNA REPAIR PROTEIN RECO"/>
    <property type="match status" value="1"/>
</dbReference>
<keyword evidence="3" id="KW-0227">DNA damage</keyword>
<evidence type="ECO:0000313" key="8">
    <source>
        <dbReference type="EMBL" id="CAI3971661.1"/>
    </source>
</evidence>
<keyword evidence="10" id="KW-1185">Reference proteome</keyword>
<dbReference type="Proteomes" id="UP001152797">
    <property type="component" value="Unassembled WGS sequence"/>
</dbReference>
<dbReference type="SUPFAM" id="SSF57863">
    <property type="entry name" value="ArfGap/RecO-like zinc finger"/>
    <property type="match status" value="1"/>
</dbReference>
<evidence type="ECO:0000256" key="3">
    <source>
        <dbReference type="ARBA" id="ARBA00022763"/>
    </source>
</evidence>
<evidence type="ECO:0000256" key="1">
    <source>
        <dbReference type="ARBA" id="ARBA00007452"/>
    </source>
</evidence>
<dbReference type="AlphaFoldDB" id="A0A9P1FD83"/>
<comment type="similarity">
    <text evidence="1">Belongs to the RecO family.</text>
</comment>
<keyword evidence="4" id="KW-0233">DNA recombination</keyword>
<sequence>MSSEKATALVLRVVDFSESSSVVTLFTREFGKISGLAKGAKRPKGAFDSALDLLCTCRVVFLRKSSEALDLLTEAKLIRRFRLCDKNLSRLYAGYYVAELLLELTDEYDAHPELFDNAERTLLRLGSGPSVGTAIAQFEMAALQILGHHPSLEQCADCGSEIRPHGRIPFAQTAGGVLCPRCRPRHSQVVQVSTAVIEVLKQLANADNEALDTVKIERRSGGELRGVLNHYMTQLLGRPPRMQRYLVAPTSNHDDAGKDAANEP</sequence>
<evidence type="ECO:0000256" key="2">
    <source>
        <dbReference type="ARBA" id="ARBA00021310"/>
    </source>
</evidence>
<dbReference type="InterPro" id="IPR012340">
    <property type="entry name" value="NA-bd_OB-fold"/>
</dbReference>
<evidence type="ECO:0000259" key="7">
    <source>
        <dbReference type="Pfam" id="PF11967"/>
    </source>
</evidence>
<organism evidence="8">
    <name type="scientific">Cladocopium goreaui</name>
    <dbReference type="NCBI Taxonomy" id="2562237"/>
    <lineage>
        <taxon>Eukaryota</taxon>
        <taxon>Sar</taxon>
        <taxon>Alveolata</taxon>
        <taxon>Dinophyceae</taxon>
        <taxon>Suessiales</taxon>
        <taxon>Symbiodiniaceae</taxon>
        <taxon>Cladocopium</taxon>
    </lineage>
</organism>
<dbReference type="EMBL" id="CAMXCT030000001">
    <property type="protein sequence ID" value="CAL4758973.1"/>
    <property type="molecule type" value="Genomic_DNA"/>
</dbReference>
<protein>
    <recommendedName>
        <fullName evidence="2">DNA repair protein RecO</fullName>
    </recommendedName>
    <alternativeName>
        <fullName evidence="6">Recombination protein O</fullName>
    </alternativeName>
</protein>
<dbReference type="InterPro" id="IPR042242">
    <property type="entry name" value="RecO_C"/>
</dbReference>
<dbReference type="Gene3D" id="1.20.1440.120">
    <property type="entry name" value="Recombination protein O, C-terminal domain"/>
    <property type="match status" value="1"/>
</dbReference>
<dbReference type="GO" id="GO:0006310">
    <property type="term" value="P:DNA recombination"/>
    <property type="evidence" value="ECO:0007669"/>
    <property type="project" value="UniProtKB-KW"/>
</dbReference>
<dbReference type="InterPro" id="IPR037278">
    <property type="entry name" value="ARFGAP/RecO"/>
</dbReference>
<dbReference type="EMBL" id="CAMXCT020000001">
    <property type="protein sequence ID" value="CAL1125036.1"/>
    <property type="molecule type" value="Genomic_DNA"/>
</dbReference>
<comment type="caution">
    <text evidence="8">The sequence shown here is derived from an EMBL/GenBank/DDBJ whole genome shotgun (WGS) entry which is preliminary data.</text>
</comment>
<evidence type="ECO:0000313" key="10">
    <source>
        <dbReference type="Proteomes" id="UP001152797"/>
    </source>
</evidence>
<dbReference type="OrthoDB" id="10646947at2759"/>
<dbReference type="HAMAP" id="MF_00201">
    <property type="entry name" value="RecO"/>
    <property type="match status" value="1"/>
</dbReference>
<evidence type="ECO:0000313" key="9">
    <source>
        <dbReference type="EMBL" id="CAL1125036.1"/>
    </source>
</evidence>
<name>A0A9P1FD83_9DINO</name>
<reference evidence="8" key="1">
    <citation type="submission" date="2022-10" db="EMBL/GenBank/DDBJ databases">
        <authorList>
            <person name="Chen Y."/>
            <person name="Dougan E. K."/>
            <person name="Chan C."/>
            <person name="Rhodes N."/>
            <person name="Thang M."/>
        </authorList>
    </citation>
    <scope>NUCLEOTIDE SEQUENCE</scope>
</reference>
<dbReference type="NCBIfam" id="TIGR00613">
    <property type="entry name" value="reco"/>
    <property type="match status" value="1"/>
</dbReference>
<dbReference type="PANTHER" id="PTHR33991">
    <property type="entry name" value="DNA REPAIR PROTEIN RECO"/>
    <property type="match status" value="1"/>
</dbReference>
<evidence type="ECO:0000256" key="5">
    <source>
        <dbReference type="ARBA" id="ARBA00023204"/>
    </source>
</evidence>
<accession>A0A9P1FD83</accession>
<dbReference type="GO" id="GO:0006302">
    <property type="term" value="P:double-strand break repair"/>
    <property type="evidence" value="ECO:0007669"/>
    <property type="project" value="TreeGrafter"/>
</dbReference>
<feature type="domain" description="DNA replication/recombination mediator RecO N-terminal" evidence="7">
    <location>
        <begin position="1"/>
        <end position="80"/>
    </location>
</feature>
<dbReference type="SUPFAM" id="SSF50249">
    <property type="entry name" value="Nucleic acid-binding proteins"/>
    <property type="match status" value="1"/>
</dbReference>
<dbReference type="Pfam" id="PF11967">
    <property type="entry name" value="RecO_N"/>
    <property type="match status" value="1"/>
</dbReference>
<evidence type="ECO:0000256" key="4">
    <source>
        <dbReference type="ARBA" id="ARBA00023172"/>
    </source>
</evidence>
<proteinExistence type="inferred from homology"/>
<dbReference type="Pfam" id="PF02565">
    <property type="entry name" value="RecO_C"/>
    <property type="match status" value="1"/>
</dbReference>
<dbReference type="InterPro" id="IPR003717">
    <property type="entry name" value="RecO"/>
</dbReference>
<dbReference type="InterPro" id="IPR022572">
    <property type="entry name" value="DNA_rep/recomb_RecO_N"/>
</dbReference>
<keyword evidence="5" id="KW-0234">DNA repair</keyword>
<evidence type="ECO:0000256" key="6">
    <source>
        <dbReference type="ARBA" id="ARBA00033409"/>
    </source>
</evidence>
<reference evidence="9" key="2">
    <citation type="submission" date="2024-04" db="EMBL/GenBank/DDBJ databases">
        <authorList>
            <person name="Chen Y."/>
            <person name="Shah S."/>
            <person name="Dougan E. K."/>
            <person name="Thang M."/>
            <person name="Chan C."/>
        </authorList>
    </citation>
    <scope>NUCLEOTIDE SEQUENCE [LARGE SCALE GENOMIC DNA]</scope>
</reference>
<dbReference type="Gene3D" id="2.40.50.140">
    <property type="entry name" value="Nucleic acid-binding proteins"/>
    <property type="match status" value="1"/>
</dbReference>
<gene>
    <name evidence="8" type="ORF">C1SCF055_LOCUS251</name>
</gene>
<dbReference type="EMBL" id="CAMXCT010000001">
    <property type="protein sequence ID" value="CAI3971661.1"/>
    <property type="molecule type" value="Genomic_DNA"/>
</dbReference>